<sequence>TRALLPMLYKARGGPFSSWRTVVESLVLSSSLYAVEAWGVPLCDVLDKIQLRAYKSILFLPSNTPDYLIRTELVIPHLEVKIMKLAVSWWLKLCDMGESRYPKLCFLRLFALHKSQADPQYNWASQMSAVFQKYGDDRTWEDQDYLGFDKSGFLERIRRFWWNADGDRVDRSSFNPIYKIYRPDGDILPFYL</sequence>
<dbReference type="EMBL" id="GBHO01041509">
    <property type="protein sequence ID" value="JAG02095.1"/>
    <property type="molecule type" value="Transcribed_RNA"/>
</dbReference>
<organism evidence="1">
    <name type="scientific">Lygus hesperus</name>
    <name type="common">Western plant bug</name>
    <dbReference type="NCBI Taxonomy" id="30085"/>
    <lineage>
        <taxon>Eukaryota</taxon>
        <taxon>Metazoa</taxon>
        <taxon>Ecdysozoa</taxon>
        <taxon>Arthropoda</taxon>
        <taxon>Hexapoda</taxon>
        <taxon>Insecta</taxon>
        <taxon>Pterygota</taxon>
        <taxon>Neoptera</taxon>
        <taxon>Paraneoptera</taxon>
        <taxon>Hemiptera</taxon>
        <taxon>Heteroptera</taxon>
        <taxon>Panheteroptera</taxon>
        <taxon>Cimicomorpha</taxon>
        <taxon>Miridae</taxon>
        <taxon>Mirini</taxon>
        <taxon>Lygus</taxon>
    </lineage>
</organism>
<reference evidence="1" key="2">
    <citation type="submission" date="2014-07" db="EMBL/GenBank/DDBJ databases">
        <authorList>
            <person name="Hull J."/>
        </authorList>
    </citation>
    <scope>NUCLEOTIDE SEQUENCE</scope>
</reference>
<evidence type="ECO:0000313" key="1">
    <source>
        <dbReference type="EMBL" id="JAG02095.1"/>
    </source>
</evidence>
<protein>
    <submittedName>
        <fullName evidence="1">Uncharacterized protein</fullName>
    </submittedName>
</protein>
<feature type="non-terminal residue" evidence="1">
    <location>
        <position position="1"/>
    </location>
</feature>
<gene>
    <name evidence="1" type="ORF">CM83_678</name>
</gene>
<name>A0A0A9WB97_LYGHE</name>
<reference evidence="1" key="1">
    <citation type="journal article" date="2014" name="PLoS ONE">
        <title>Transcriptome-Based Identification of ABC Transporters in the Western Tarnished Plant Bug Lygus hesperus.</title>
        <authorList>
            <person name="Hull J.J."/>
            <person name="Chaney K."/>
            <person name="Geib S.M."/>
            <person name="Fabrick J.A."/>
            <person name="Brent C.S."/>
            <person name="Walsh D."/>
            <person name="Lavine L.C."/>
        </authorList>
    </citation>
    <scope>NUCLEOTIDE SEQUENCE</scope>
</reference>
<feature type="non-terminal residue" evidence="1">
    <location>
        <position position="192"/>
    </location>
</feature>
<proteinExistence type="predicted"/>
<dbReference type="AlphaFoldDB" id="A0A0A9WB97"/>
<accession>A0A0A9WB97</accession>